<dbReference type="InterPro" id="IPR007506">
    <property type="entry name" value="PMDh-L-like_dom"/>
</dbReference>
<gene>
    <name evidence="4" type="ORF">LWF01_15985</name>
</gene>
<dbReference type="RefSeq" id="WP_349638362.1">
    <property type="nucleotide sequence ID" value="NZ_CP090958.1"/>
</dbReference>
<evidence type="ECO:0000259" key="3">
    <source>
        <dbReference type="Pfam" id="PF04412"/>
    </source>
</evidence>
<protein>
    <submittedName>
        <fullName evidence="4">Aconitase X catalytic domain-containing protein</fullName>
    </submittedName>
</protein>
<dbReference type="EMBL" id="CP090958">
    <property type="protein sequence ID" value="WGW11572.1"/>
    <property type="molecule type" value="Genomic_DNA"/>
</dbReference>
<dbReference type="PANTHER" id="PTHR36577:SF3">
    <property type="entry name" value="DUF521 DOMAIN PROTEIN (AFU_ORTHOLOGUE AFUA_6G00490)"/>
    <property type="match status" value="1"/>
</dbReference>
<evidence type="ECO:0000256" key="1">
    <source>
        <dbReference type="ARBA" id="ARBA00023004"/>
    </source>
</evidence>
<keyword evidence="2" id="KW-0456">Lyase</keyword>
<keyword evidence="5" id="KW-1185">Reference proteome</keyword>
<organism evidence="4 5">
    <name type="scientific">Saxibacter everestensis</name>
    <dbReference type="NCBI Taxonomy" id="2909229"/>
    <lineage>
        <taxon>Bacteria</taxon>
        <taxon>Bacillati</taxon>
        <taxon>Actinomycetota</taxon>
        <taxon>Actinomycetes</taxon>
        <taxon>Micrococcales</taxon>
        <taxon>Brevibacteriaceae</taxon>
        <taxon>Saxibacter</taxon>
    </lineage>
</organism>
<evidence type="ECO:0000313" key="4">
    <source>
        <dbReference type="EMBL" id="WGW11572.1"/>
    </source>
</evidence>
<evidence type="ECO:0000313" key="5">
    <source>
        <dbReference type="Proteomes" id="UP001209083"/>
    </source>
</evidence>
<evidence type="ECO:0000256" key="2">
    <source>
        <dbReference type="ARBA" id="ARBA00023239"/>
    </source>
</evidence>
<feature type="domain" description="Phosphomevalonate dehydratase large subunit-like" evidence="3">
    <location>
        <begin position="9"/>
        <end position="415"/>
    </location>
</feature>
<name>A0ABY8QRF0_9MICO</name>
<accession>A0ABY8QRF0</accession>
<reference evidence="4 5" key="1">
    <citation type="submission" date="2023-05" db="EMBL/GenBank/DDBJ databases">
        <title>Lithophilousrod everest ZFBP1038 complete genpme.</title>
        <authorList>
            <person name="Tian M."/>
        </authorList>
    </citation>
    <scope>NUCLEOTIDE SEQUENCE [LARGE SCALE GENOMIC DNA]</scope>
    <source>
        <strain evidence="4 5">ZFBP1038</strain>
    </source>
</reference>
<dbReference type="Pfam" id="PF04412">
    <property type="entry name" value="AcnX"/>
    <property type="match status" value="1"/>
</dbReference>
<dbReference type="CDD" id="cd01355">
    <property type="entry name" value="AcnX"/>
    <property type="match status" value="1"/>
</dbReference>
<dbReference type="Proteomes" id="UP001209083">
    <property type="component" value="Chromosome"/>
</dbReference>
<proteinExistence type="predicted"/>
<keyword evidence="1" id="KW-0408">Iron</keyword>
<sequence length="428" mass="45894">MRSSPVMLRLRDGEREMLAGDRGEAVAMAMRVVVSLARAREASELIDVTRAHIDSCLFHGRAGLDFARKLRDLGGQVAIPTTLNVGSLDLMHPDLIRDDPARYPGIKTEGRELMQTYLELGARPTWTCAPYHVESRPAFGEHIAWAESNAIVFANSVFGARTDRYGDFLDICAAITGKAPRAGLHLDQNRRAEILFDCEDLPAAVFQNEIGYALLGYLAGLHSGGKVPVFSGLPDTTTEDQLKALGSTSASSGSVALFHVVGVTPEAPSLAVAMQGQEPELTVTVTVDMLRSARRELTSASGDRLDAVSVGTPHASLAEIRDAAEALVRSGDIHPSVDFYISTGRAVYALAQEAGYVEVIERAGGRLVVDTCTYVTPILKPGTRTVLTNSGKWAHYAPANLGVDVAFGSLEDCVRSACAGRLMVDDAW</sequence>
<dbReference type="PANTHER" id="PTHR36577">
    <property type="entry name" value="DUF521 DOMAIN PROTEIN (AFU_ORTHOLOGUE AFUA_6G00490)"/>
    <property type="match status" value="1"/>
</dbReference>